<feature type="transmembrane region" description="Helical" evidence="7">
    <location>
        <begin position="388"/>
        <end position="410"/>
    </location>
</feature>
<keyword evidence="5 7" id="KW-1133">Transmembrane helix</keyword>
<feature type="transmembrane region" description="Helical" evidence="7">
    <location>
        <begin position="265"/>
        <end position="289"/>
    </location>
</feature>
<dbReference type="EMBL" id="JPVN01000013">
    <property type="protein sequence ID" value="KGR78136.1"/>
    <property type="molecule type" value="Genomic_DNA"/>
</dbReference>
<evidence type="ECO:0000256" key="6">
    <source>
        <dbReference type="ARBA" id="ARBA00023136"/>
    </source>
</evidence>
<proteinExistence type="predicted"/>
<feature type="transmembrane region" description="Helical" evidence="7">
    <location>
        <begin position="45"/>
        <end position="67"/>
    </location>
</feature>
<protein>
    <submittedName>
        <fullName evidence="9">C4-dicarboxylate ABC transporter permease</fullName>
    </submittedName>
</protein>
<evidence type="ECO:0000256" key="1">
    <source>
        <dbReference type="ARBA" id="ARBA00004429"/>
    </source>
</evidence>
<dbReference type="Pfam" id="PF06808">
    <property type="entry name" value="DctM"/>
    <property type="match status" value="1"/>
</dbReference>
<dbReference type="PIRSF" id="PIRSF006066">
    <property type="entry name" value="HI0050"/>
    <property type="match status" value="1"/>
</dbReference>
<dbReference type="GO" id="GO:0022857">
    <property type="term" value="F:transmembrane transporter activity"/>
    <property type="evidence" value="ECO:0007669"/>
    <property type="project" value="TreeGrafter"/>
</dbReference>
<evidence type="ECO:0000313" key="10">
    <source>
        <dbReference type="Proteomes" id="UP000030416"/>
    </source>
</evidence>
<evidence type="ECO:0000256" key="4">
    <source>
        <dbReference type="ARBA" id="ARBA00022692"/>
    </source>
</evidence>
<dbReference type="InterPro" id="IPR004681">
    <property type="entry name" value="TRAP_DctM"/>
</dbReference>
<feature type="transmembrane region" description="Helical" evidence="7">
    <location>
        <begin position="164"/>
        <end position="190"/>
    </location>
</feature>
<keyword evidence="2" id="KW-1003">Cell membrane</keyword>
<dbReference type="RefSeq" id="WP_036186864.1">
    <property type="nucleotide sequence ID" value="NZ_AVDA01000013.1"/>
</dbReference>
<feature type="transmembrane region" description="Helical" evidence="7">
    <location>
        <begin position="110"/>
        <end position="129"/>
    </location>
</feature>
<keyword evidence="6 7" id="KW-0472">Membrane</keyword>
<feature type="transmembrane region" description="Helical" evidence="7">
    <location>
        <begin position="136"/>
        <end position="158"/>
    </location>
</feature>
<comment type="caution">
    <text evidence="9">The sequence shown here is derived from an EMBL/GenBank/DDBJ whole genome shotgun (WGS) entry which is preliminary data.</text>
</comment>
<dbReference type="PANTHER" id="PTHR33362:SF5">
    <property type="entry name" value="C4-DICARBOXYLATE TRAP TRANSPORTER LARGE PERMEASE PROTEIN DCTM"/>
    <property type="match status" value="1"/>
</dbReference>
<dbReference type="InterPro" id="IPR010656">
    <property type="entry name" value="DctM"/>
</dbReference>
<organism evidence="9 10">
    <name type="scientific">Ureibacillus manganicus DSM 26584</name>
    <dbReference type="NCBI Taxonomy" id="1384049"/>
    <lineage>
        <taxon>Bacteria</taxon>
        <taxon>Bacillati</taxon>
        <taxon>Bacillota</taxon>
        <taxon>Bacilli</taxon>
        <taxon>Bacillales</taxon>
        <taxon>Caryophanaceae</taxon>
        <taxon>Ureibacillus</taxon>
    </lineage>
</organism>
<dbReference type="GO" id="GO:0005886">
    <property type="term" value="C:plasma membrane"/>
    <property type="evidence" value="ECO:0007669"/>
    <property type="project" value="UniProtKB-SubCell"/>
</dbReference>
<gene>
    <name evidence="9" type="ORF">CD29_11960</name>
</gene>
<name>A0A0A3HZW0_9BACL</name>
<evidence type="ECO:0000256" key="3">
    <source>
        <dbReference type="ARBA" id="ARBA00022519"/>
    </source>
</evidence>
<accession>A0A0A3HZW0</accession>
<feature type="transmembrane region" description="Helical" evidence="7">
    <location>
        <begin position="237"/>
        <end position="253"/>
    </location>
</feature>
<feature type="transmembrane region" description="Helical" evidence="7">
    <location>
        <begin position="309"/>
        <end position="337"/>
    </location>
</feature>
<evidence type="ECO:0000256" key="2">
    <source>
        <dbReference type="ARBA" id="ARBA00022475"/>
    </source>
</evidence>
<dbReference type="NCBIfam" id="TIGR00786">
    <property type="entry name" value="dctM"/>
    <property type="match status" value="1"/>
</dbReference>
<feature type="transmembrane region" description="Helical" evidence="7">
    <location>
        <begin position="79"/>
        <end position="104"/>
    </location>
</feature>
<comment type="subcellular location">
    <subcellularLocation>
        <location evidence="1">Cell inner membrane</location>
        <topology evidence="1">Multi-pass membrane protein</topology>
    </subcellularLocation>
</comment>
<keyword evidence="3" id="KW-0997">Cell inner membrane</keyword>
<evidence type="ECO:0000313" key="9">
    <source>
        <dbReference type="EMBL" id="KGR78136.1"/>
    </source>
</evidence>
<dbReference type="STRING" id="1384049.CD29_11960"/>
<reference evidence="9 10" key="1">
    <citation type="submission" date="2014-02" db="EMBL/GenBank/DDBJ databases">
        <title>Draft genome sequence of Lysinibacillus manganicus DSM 26584T.</title>
        <authorList>
            <person name="Zhang F."/>
            <person name="Wang G."/>
            <person name="Zhang L."/>
        </authorList>
    </citation>
    <scope>NUCLEOTIDE SEQUENCE [LARGE SCALE GENOMIC DNA]</scope>
    <source>
        <strain evidence="9 10">DSM 26584</strain>
    </source>
</reference>
<feature type="transmembrane region" description="Helical" evidence="7">
    <location>
        <begin position="349"/>
        <end position="368"/>
    </location>
</feature>
<dbReference type="OrthoDB" id="9785600at2"/>
<evidence type="ECO:0000256" key="5">
    <source>
        <dbReference type="ARBA" id="ARBA00022989"/>
    </source>
</evidence>
<dbReference type="PANTHER" id="PTHR33362">
    <property type="entry name" value="SIALIC ACID TRAP TRANSPORTER PERMEASE PROTEIN SIAT-RELATED"/>
    <property type="match status" value="1"/>
</dbReference>
<dbReference type="AlphaFoldDB" id="A0A0A3HZW0"/>
<keyword evidence="4 7" id="KW-0812">Transmembrane</keyword>
<keyword evidence="10" id="KW-1185">Reference proteome</keyword>
<evidence type="ECO:0000259" key="8">
    <source>
        <dbReference type="Pfam" id="PF06808"/>
    </source>
</evidence>
<evidence type="ECO:0000256" key="7">
    <source>
        <dbReference type="SAM" id="Phobius"/>
    </source>
</evidence>
<feature type="domain" description="TRAP C4-dicarboxylate transport system permease DctM subunit" evidence="8">
    <location>
        <begin position="5"/>
        <end position="413"/>
    </location>
</feature>
<feature type="transmembrane region" description="Helical" evidence="7">
    <location>
        <begin position="211"/>
        <end position="231"/>
    </location>
</feature>
<dbReference type="Proteomes" id="UP000030416">
    <property type="component" value="Unassembled WGS sequence"/>
</dbReference>
<dbReference type="eggNOG" id="COG1593">
    <property type="taxonomic scope" value="Bacteria"/>
</dbReference>
<sequence>MLILLISFFVLLFLRVPVAIGLGLSTIFVLFMSDFNMNMMPQRMFTALDSFPMMAIPGFVLAGIIMARGGISKYLIEALRSWVGHLPGGLAVVTILACAIFAAISGSSPATAAAIGSIMIPALIAGGYSKRYALGLVAAGGTLGILIPPSVPLIIYGITSEESIGSLFMAGVIPGLGLTAVLVISAVVYARKNGFKGDQKASWGERGRKSLKAIWGAFLPILILGSIYSGAVTPTESAVIAVIYGLLVSAFIYREMKLKDLRHIIVESVNVTAMIFLIIGAASLFGLYLTNAQVPQAVGAWIAASELNVWIFMLIVNLLFFVLGMFLEAVSIILITLPILLPILDHFGINLYHFAIIMVINMELGMITPPVGLNLFVVSGIAKEKLGVAVRGVIPFIILMILWLVVIILFPQLSLWLPSLSNSSIVSP</sequence>